<dbReference type="PANTHER" id="PTHR10629">
    <property type="entry name" value="CYTOSINE-SPECIFIC METHYLTRANSFERASE"/>
    <property type="match status" value="1"/>
</dbReference>
<dbReference type="KEGG" id="bce:BC0941"/>
<comment type="similarity">
    <text evidence="5 6">Belongs to the class I-like SAM-binding methyltransferase superfamily. C5-methyltransferase family.</text>
</comment>
<dbReference type="Gene3D" id="3.90.120.10">
    <property type="entry name" value="DNA Methylase, subunit A, domain 2"/>
    <property type="match status" value="1"/>
</dbReference>
<dbReference type="GO" id="GO:0005634">
    <property type="term" value="C:nucleus"/>
    <property type="evidence" value="ECO:0000318"/>
    <property type="project" value="GO_Central"/>
</dbReference>
<name>Q81H80_BACCR</name>
<evidence type="ECO:0000313" key="9">
    <source>
        <dbReference type="Proteomes" id="UP000001417"/>
    </source>
</evidence>
<dbReference type="Gene3D" id="3.40.50.150">
    <property type="entry name" value="Vaccinia Virus protein VP39"/>
    <property type="match status" value="1"/>
</dbReference>
<evidence type="ECO:0000256" key="5">
    <source>
        <dbReference type="PROSITE-ProRule" id="PRU01016"/>
    </source>
</evidence>
<evidence type="ECO:0000256" key="7">
    <source>
        <dbReference type="RuleBase" id="RU000417"/>
    </source>
</evidence>
<dbReference type="GO" id="GO:0032259">
    <property type="term" value="P:methylation"/>
    <property type="evidence" value="ECO:0007669"/>
    <property type="project" value="UniProtKB-KW"/>
</dbReference>
<keyword evidence="9" id="KW-1185">Reference proteome</keyword>
<evidence type="ECO:0000256" key="2">
    <source>
        <dbReference type="ARBA" id="ARBA00022679"/>
    </source>
</evidence>
<dbReference type="PROSITE" id="PS51679">
    <property type="entry name" value="SAM_MT_C5"/>
    <property type="match status" value="1"/>
</dbReference>
<keyword evidence="2 5" id="KW-0808">Transferase</keyword>
<dbReference type="GO" id="GO:0009307">
    <property type="term" value="P:DNA restriction-modification system"/>
    <property type="evidence" value="ECO:0007669"/>
    <property type="project" value="UniProtKB-KW"/>
</dbReference>
<feature type="active site" evidence="5">
    <location>
        <position position="87"/>
    </location>
</feature>
<evidence type="ECO:0000256" key="6">
    <source>
        <dbReference type="RuleBase" id="RU000416"/>
    </source>
</evidence>
<dbReference type="PANTHER" id="PTHR10629:SF52">
    <property type="entry name" value="DNA (CYTOSINE-5)-METHYLTRANSFERASE 1"/>
    <property type="match status" value="1"/>
</dbReference>
<gene>
    <name evidence="8" type="ordered locus">BC_0941</name>
</gene>
<protein>
    <recommendedName>
        <fullName evidence="7">Cytosine-specific methyltransferase</fullName>
        <ecNumber evidence="7">2.1.1.37</ecNumber>
    </recommendedName>
</protein>
<dbReference type="EMBL" id="AE016877">
    <property type="protein sequence ID" value="AAP07928.1"/>
    <property type="molecule type" value="Genomic_DNA"/>
</dbReference>
<keyword evidence="3 5" id="KW-0949">S-adenosyl-L-methionine</keyword>
<dbReference type="PATRIC" id="fig|226900.8.peg.890"/>
<dbReference type="GO" id="GO:0044027">
    <property type="term" value="P:negative regulation of gene expression via chromosomal CpG island methylation"/>
    <property type="evidence" value="ECO:0000318"/>
    <property type="project" value="GO_Central"/>
</dbReference>
<dbReference type="GO" id="GO:0003886">
    <property type="term" value="F:DNA (cytosine-5-)-methyltransferase activity"/>
    <property type="evidence" value="ECO:0000318"/>
    <property type="project" value="GO_Central"/>
</dbReference>
<dbReference type="InterPro" id="IPR031303">
    <property type="entry name" value="C5_meth_CS"/>
</dbReference>
<dbReference type="CDD" id="cd00315">
    <property type="entry name" value="Cyt_C5_DNA_methylase"/>
    <property type="match status" value="1"/>
</dbReference>
<dbReference type="InterPro" id="IPR029063">
    <property type="entry name" value="SAM-dependent_MTases_sf"/>
</dbReference>
<dbReference type="InterPro" id="IPR001525">
    <property type="entry name" value="C5_MeTfrase"/>
</dbReference>
<dbReference type="SUPFAM" id="SSF53335">
    <property type="entry name" value="S-adenosyl-L-methionine-dependent methyltransferases"/>
    <property type="match status" value="1"/>
</dbReference>
<sequence length="373" mass="42260">MGLFFFGVDTMVRKQEKLKVVSLFSGCGGLDLGLEQAGFEILWANDVDKHAVEIYKHNIGKIVEGDITKISEEEIPSCDVLTAGFPCQPFSSAGNRKGVMDERGTLFEECIRVIKAKKPLVVLFENVRGILTTKNLDGSLLLDSIVSILDELDPGYNVEYKLLKASDYGVPQQRYRVIFVAFRKDLDVNYKFPLPTYDSSDPSLTVGHAINIPLNTPNQDEVWTLSPQSNKLIPYIKEGGSWKNIPYEILPERLKKIRDDIKRYRAPNFYRRFARNEINGTITAAATPENCGIIHPLEDRRYSVREIARIQSFPDDFIFVGESIQAKYRVIGNAVPPLLAKEIGISILKHLENIEDEKLEEARKGYKQLTLEF</sequence>
<dbReference type="HOGENOM" id="CLU_006958_2_0_9"/>
<dbReference type="PROSITE" id="PS00094">
    <property type="entry name" value="C5_MTASE_1"/>
    <property type="match status" value="1"/>
</dbReference>
<dbReference type="PRINTS" id="PR00105">
    <property type="entry name" value="C5METTRFRASE"/>
</dbReference>
<evidence type="ECO:0000256" key="1">
    <source>
        <dbReference type="ARBA" id="ARBA00022603"/>
    </source>
</evidence>
<keyword evidence="1 5" id="KW-0489">Methyltransferase</keyword>
<dbReference type="GO" id="GO:0003677">
    <property type="term" value="F:DNA binding"/>
    <property type="evidence" value="ECO:0000318"/>
    <property type="project" value="GO_Central"/>
</dbReference>
<dbReference type="InterPro" id="IPR050390">
    <property type="entry name" value="C5-Methyltransferase"/>
</dbReference>
<proteinExistence type="inferred from homology"/>
<accession>Q81H80</accession>
<comment type="catalytic activity">
    <reaction evidence="7">
        <text>a 2'-deoxycytidine in DNA + S-adenosyl-L-methionine = a 5-methyl-2'-deoxycytidine in DNA + S-adenosyl-L-homocysteine + H(+)</text>
        <dbReference type="Rhea" id="RHEA:13681"/>
        <dbReference type="Rhea" id="RHEA-COMP:11369"/>
        <dbReference type="Rhea" id="RHEA-COMP:11370"/>
        <dbReference type="ChEBI" id="CHEBI:15378"/>
        <dbReference type="ChEBI" id="CHEBI:57856"/>
        <dbReference type="ChEBI" id="CHEBI:59789"/>
        <dbReference type="ChEBI" id="CHEBI:85452"/>
        <dbReference type="ChEBI" id="CHEBI:85454"/>
        <dbReference type="EC" id="2.1.1.37"/>
    </reaction>
</comment>
<dbReference type="REBASE" id="7124">
    <property type="entry name" value="M.Bce14579I"/>
</dbReference>
<organism evidence="8 9">
    <name type="scientific">Bacillus cereus (strain ATCC 14579 / DSM 31 / CCUG 7414 / JCM 2152 / NBRC 15305 / NCIMB 9373 / NCTC 2599 / NRRL B-3711)</name>
    <dbReference type="NCBI Taxonomy" id="226900"/>
    <lineage>
        <taxon>Bacteria</taxon>
        <taxon>Bacillati</taxon>
        <taxon>Bacillota</taxon>
        <taxon>Bacilli</taxon>
        <taxon>Bacillales</taxon>
        <taxon>Bacillaceae</taxon>
        <taxon>Bacillus</taxon>
        <taxon>Bacillus cereus group</taxon>
    </lineage>
</organism>
<dbReference type="AlphaFoldDB" id="Q81H80"/>
<dbReference type="InterPro" id="IPR018117">
    <property type="entry name" value="C5_DNA_meth_AS"/>
</dbReference>
<evidence type="ECO:0000256" key="4">
    <source>
        <dbReference type="ARBA" id="ARBA00022747"/>
    </source>
</evidence>
<dbReference type="PROSITE" id="PS00095">
    <property type="entry name" value="C5_MTASE_2"/>
    <property type="match status" value="1"/>
</dbReference>
<reference evidence="8 9" key="1">
    <citation type="journal article" date="2003" name="Nature">
        <title>Genome sequence of Bacillus cereus and comparative analysis with Bacillus anthracis.</title>
        <authorList>
            <person name="Ivanova N."/>
            <person name="Sorokin A."/>
            <person name="Anderson I."/>
            <person name="Galleron N."/>
            <person name="Candelon B."/>
            <person name="Kapatral V."/>
            <person name="Bhattacharyya A."/>
            <person name="Reznik G."/>
            <person name="Mikhailova N."/>
            <person name="Lapidus A."/>
            <person name="Chu L."/>
            <person name="Mazur M."/>
            <person name="Goltsman E."/>
            <person name="Larsen N."/>
            <person name="D'Souza M."/>
            <person name="Walunas T."/>
            <person name="Grechkin Y."/>
            <person name="Pusch G."/>
            <person name="Haselkorn R."/>
            <person name="Fonstein M."/>
            <person name="Ehrlich S.D."/>
            <person name="Overbeek R."/>
            <person name="Kyrpides N."/>
        </authorList>
    </citation>
    <scope>NUCLEOTIDE SEQUENCE [LARGE SCALE GENOMIC DNA]</scope>
    <source>
        <strain evidence="9">ATCC 14579 / DSM 31 / CCUG 7414 / JCM 2152 / NBRC 15305 / NCIMB 9373 / NCTC 2599 / NRRL B-3711</strain>
    </source>
</reference>
<keyword evidence="4" id="KW-0680">Restriction system</keyword>
<evidence type="ECO:0000313" key="8">
    <source>
        <dbReference type="EMBL" id="AAP07928.1"/>
    </source>
</evidence>
<dbReference type="Proteomes" id="UP000001417">
    <property type="component" value="Chromosome"/>
</dbReference>
<dbReference type="EC" id="2.1.1.37" evidence="7"/>
<evidence type="ECO:0000256" key="3">
    <source>
        <dbReference type="ARBA" id="ARBA00022691"/>
    </source>
</evidence>
<dbReference type="Pfam" id="PF00145">
    <property type="entry name" value="DNA_methylase"/>
    <property type="match status" value="1"/>
</dbReference>
<dbReference type="NCBIfam" id="TIGR00675">
    <property type="entry name" value="dcm"/>
    <property type="match status" value="1"/>
</dbReference>